<keyword evidence="5" id="KW-0472">Membrane</keyword>
<feature type="coiled-coil region" evidence="4">
    <location>
        <begin position="373"/>
        <end position="403"/>
    </location>
</feature>
<feature type="domain" description="HAMP" evidence="7">
    <location>
        <begin position="342"/>
        <end position="395"/>
    </location>
</feature>
<dbReference type="PROSITE" id="PS50111">
    <property type="entry name" value="CHEMOTAXIS_TRANSDUC_2"/>
    <property type="match status" value="1"/>
</dbReference>
<dbReference type="SMART" id="SM00304">
    <property type="entry name" value="HAMP"/>
    <property type="match status" value="1"/>
</dbReference>
<dbReference type="Proteomes" id="UP000216361">
    <property type="component" value="Unassembled WGS sequence"/>
</dbReference>
<keyword evidence="5" id="KW-1133">Transmembrane helix</keyword>
<dbReference type="PRINTS" id="PR00260">
    <property type="entry name" value="CHEMTRNSDUCR"/>
</dbReference>
<keyword evidence="5" id="KW-0812">Transmembrane</keyword>
<dbReference type="CDD" id="cd06225">
    <property type="entry name" value="HAMP"/>
    <property type="match status" value="1"/>
</dbReference>
<sequence>MFRTSTSALLVAVQSVMLTGLILAAGTLAFQAWQKYDLAVEIEESAKLNRALLDGMLAVRAQISLGQTALTADSGPTTRLDPARAAASSAYTAALEAFRTVDLPSKTALLTRLDQSWEAQKRAWPLVTDQFSKPAAQRSLAAADPLWNSVRETVSALEQAGTAVGNRVRAQDPALAEMLRVRDAAWQMRDTYGSQCSLLRANIVQNKPLTPETAARWQQGKGSYGANQALLTEYAARSDVPRALATQIATATRAVSEAQPKMDAFVAGIDGNGPGKVDAETYRDVCNGPFDAIVRVATLALDESVTAAAEQQRGALFGLVPAVTGLVLAIIVSVIGFLAITHRLRQPLQQLMGAIGLLSQRDYQTPVPTLARRDELGRMADALEALRQSAQEAERLAAENTARQEAEMTRARAIHTMSQTFESQAAAALDRILQASDRLGLTSASMRTVASDTSTQAGLVASAAEETSASIQTVAAATEELSTSIAEISQQVTQSADLARTAASRAETTNETVEALSDGAQKIGDVVKLISAIAAQTNLLALNATIEAARAGDAGKGFAVVAAEVKNLASQTARATDEISSQVMHIQATTEDAVGAIRSITQMIGRISEGTSAIAAAVEEQGAATREISSNVQRVAQGTAEVTATIADLAHASGQTGAASQQVETAVETVAKEQDGLRHAVEVYLKGVQAA</sequence>
<feature type="transmembrane region" description="Helical" evidence="5">
    <location>
        <begin position="315"/>
        <end position="340"/>
    </location>
</feature>
<dbReference type="PANTHER" id="PTHR32089:SF112">
    <property type="entry name" value="LYSOZYME-LIKE PROTEIN-RELATED"/>
    <property type="match status" value="1"/>
</dbReference>
<evidence type="ECO:0000313" key="8">
    <source>
        <dbReference type="EMBL" id="OYQ18180.1"/>
    </source>
</evidence>
<evidence type="ECO:0000256" key="2">
    <source>
        <dbReference type="ARBA" id="ARBA00029447"/>
    </source>
</evidence>
<proteinExistence type="inferred from homology"/>
<dbReference type="SMART" id="SM00283">
    <property type="entry name" value="MA"/>
    <property type="match status" value="1"/>
</dbReference>
<dbReference type="InterPro" id="IPR004089">
    <property type="entry name" value="MCPsignal_dom"/>
</dbReference>
<comment type="similarity">
    <text evidence="2">Belongs to the methyl-accepting chemotaxis (MCP) protein family.</text>
</comment>
<dbReference type="PANTHER" id="PTHR32089">
    <property type="entry name" value="METHYL-ACCEPTING CHEMOTAXIS PROTEIN MCPB"/>
    <property type="match status" value="1"/>
</dbReference>
<dbReference type="RefSeq" id="WP_094409741.1">
    <property type="nucleotide sequence ID" value="NZ_BMJZ01000002.1"/>
</dbReference>
<dbReference type="Gene3D" id="6.10.340.10">
    <property type="match status" value="1"/>
</dbReference>
<dbReference type="EMBL" id="NOXS01000033">
    <property type="protein sequence ID" value="OYQ18180.1"/>
    <property type="molecule type" value="Genomic_DNA"/>
</dbReference>
<keyword evidence="4" id="KW-0175">Coiled coil</keyword>
<comment type="caution">
    <text evidence="8">The sequence shown here is derived from an EMBL/GenBank/DDBJ whole genome shotgun (WGS) entry which is preliminary data.</text>
</comment>
<dbReference type="PROSITE" id="PS50885">
    <property type="entry name" value="HAMP"/>
    <property type="match status" value="1"/>
</dbReference>
<accession>A0A255XPJ5</accession>
<dbReference type="Pfam" id="PF00015">
    <property type="entry name" value="MCPsignal"/>
    <property type="match status" value="1"/>
</dbReference>
<evidence type="ECO:0008006" key="10">
    <source>
        <dbReference type="Google" id="ProtNLM"/>
    </source>
</evidence>
<dbReference type="GO" id="GO:0016020">
    <property type="term" value="C:membrane"/>
    <property type="evidence" value="ECO:0007669"/>
    <property type="project" value="InterPro"/>
</dbReference>
<dbReference type="InterPro" id="IPR004090">
    <property type="entry name" value="Chemotax_Me-accpt_rcpt"/>
</dbReference>
<dbReference type="OrthoDB" id="8456673at2"/>
<evidence type="ECO:0000256" key="3">
    <source>
        <dbReference type="PROSITE-ProRule" id="PRU00284"/>
    </source>
</evidence>
<protein>
    <recommendedName>
        <fullName evidence="10">Methyl-accepting chemotaxis protein</fullName>
    </recommendedName>
</protein>
<dbReference type="Gene3D" id="1.10.287.950">
    <property type="entry name" value="Methyl-accepting chemotaxis protein"/>
    <property type="match status" value="1"/>
</dbReference>
<dbReference type="GO" id="GO:0006935">
    <property type="term" value="P:chemotaxis"/>
    <property type="evidence" value="ECO:0007669"/>
    <property type="project" value="InterPro"/>
</dbReference>
<dbReference type="Pfam" id="PF00672">
    <property type="entry name" value="HAMP"/>
    <property type="match status" value="1"/>
</dbReference>
<feature type="domain" description="Methyl-accepting transducer" evidence="6">
    <location>
        <begin position="435"/>
        <end position="671"/>
    </location>
</feature>
<dbReference type="GO" id="GO:0004888">
    <property type="term" value="F:transmembrane signaling receptor activity"/>
    <property type="evidence" value="ECO:0007669"/>
    <property type="project" value="InterPro"/>
</dbReference>
<keyword evidence="1 3" id="KW-0807">Transducer</keyword>
<evidence type="ECO:0000259" key="7">
    <source>
        <dbReference type="PROSITE" id="PS50885"/>
    </source>
</evidence>
<dbReference type="GO" id="GO:0007165">
    <property type="term" value="P:signal transduction"/>
    <property type="evidence" value="ECO:0007669"/>
    <property type="project" value="UniProtKB-KW"/>
</dbReference>
<gene>
    <name evidence="8" type="ORF">CHR90_14605</name>
</gene>
<evidence type="ECO:0000259" key="6">
    <source>
        <dbReference type="PROSITE" id="PS50111"/>
    </source>
</evidence>
<reference evidence="8 9" key="1">
    <citation type="submission" date="2017-07" db="EMBL/GenBank/DDBJ databases">
        <title>Elstera cyanobacteriorum sp. nov., a novel bacterium isolated from cyanobacterial aggregates in a eutrophic lake.</title>
        <authorList>
            <person name="Cai H."/>
        </authorList>
    </citation>
    <scope>NUCLEOTIDE SEQUENCE [LARGE SCALE GENOMIC DNA]</scope>
    <source>
        <strain evidence="8 9">TH019</strain>
    </source>
</reference>
<organism evidence="8 9">
    <name type="scientific">Elstera cyanobacteriorum</name>
    <dbReference type="NCBI Taxonomy" id="2022747"/>
    <lineage>
        <taxon>Bacteria</taxon>
        <taxon>Pseudomonadati</taxon>
        <taxon>Pseudomonadota</taxon>
        <taxon>Alphaproteobacteria</taxon>
        <taxon>Rhodospirillales</taxon>
        <taxon>Rhodospirillaceae</taxon>
        <taxon>Elstera</taxon>
    </lineage>
</organism>
<evidence type="ECO:0000256" key="5">
    <source>
        <dbReference type="SAM" id="Phobius"/>
    </source>
</evidence>
<evidence type="ECO:0000313" key="9">
    <source>
        <dbReference type="Proteomes" id="UP000216361"/>
    </source>
</evidence>
<evidence type="ECO:0000256" key="4">
    <source>
        <dbReference type="SAM" id="Coils"/>
    </source>
</evidence>
<dbReference type="InterPro" id="IPR003660">
    <property type="entry name" value="HAMP_dom"/>
</dbReference>
<dbReference type="SUPFAM" id="SSF58104">
    <property type="entry name" value="Methyl-accepting chemotaxis protein (MCP) signaling domain"/>
    <property type="match status" value="1"/>
</dbReference>
<keyword evidence="9" id="KW-1185">Reference proteome</keyword>
<name>A0A255XPJ5_9PROT</name>
<dbReference type="AlphaFoldDB" id="A0A255XPJ5"/>
<evidence type="ECO:0000256" key="1">
    <source>
        <dbReference type="ARBA" id="ARBA00023224"/>
    </source>
</evidence>